<dbReference type="Ensembl" id="ENSXCOT00000014080.1">
    <property type="protein sequence ID" value="ENSXCOP00000013910.1"/>
    <property type="gene ID" value="ENSXCOG00000010532.1"/>
</dbReference>
<keyword evidence="1" id="KW-0479">Metal-binding</keyword>
<dbReference type="InterPro" id="IPR001841">
    <property type="entry name" value="Znf_RING"/>
</dbReference>
<reference evidence="6" key="1">
    <citation type="submission" date="2025-08" db="UniProtKB">
        <authorList>
            <consortium name="Ensembl"/>
        </authorList>
    </citation>
    <scope>IDENTIFICATION</scope>
</reference>
<evidence type="ECO:0000259" key="5">
    <source>
        <dbReference type="PROSITE" id="PS50089"/>
    </source>
</evidence>
<dbReference type="GO" id="GO:0008270">
    <property type="term" value="F:zinc ion binding"/>
    <property type="evidence" value="ECO:0007669"/>
    <property type="project" value="UniProtKB-KW"/>
</dbReference>
<evidence type="ECO:0000313" key="7">
    <source>
        <dbReference type="Proteomes" id="UP000261380"/>
    </source>
</evidence>
<keyword evidence="7" id="KW-1185">Reference proteome</keyword>
<dbReference type="PANTHER" id="PTHR24103">
    <property type="entry name" value="E3 UBIQUITIN-PROTEIN LIGASE TRIM"/>
    <property type="match status" value="1"/>
</dbReference>
<dbReference type="InterPro" id="IPR013083">
    <property type="entry name" value="Znf_RING/FYVE/PHD"/>
</dbReference>
<evidence type="ECO:0000256" key="4">
    <source>
        <dbReference type="PROSITE-ProRule" id="PRU00175"/>
    </source>
</evidence>
<dbReference type="GeneTree" id="ENSGT00940000177081"/>
<dbReference type="InterPro" id="IPR027370">
    <property type="entry name" value="Znf-RING_euk"/>
</dbReference>
<dbReference type="SMART" id="SM00184">
    <property type="entry name" value="RING"/>
    <property type="match status" value="1"/>
</dbReference>
<dbReference type="SUPFAM" id="SSF57850">
    <property type="entry name" value="RING/U-box"/>
    <property type="match status" value="1"/>
</dbReference>
<evidence type="ECO:0000313" key="6">
    <source>
        <dbReference type="Ensembl" id="ENSXCOP00000013910.1"/>
    </source>
</evidence>
<protein>
    <recommendedName>
        <fullName evidence="5">RING-type domain-containing protein</fullName>
    </recommendedName>
</protein>
<reference evidence="6" key="2">
    <citation type="submission" date="2025-09" db="UniProtKB">
        <authorList>
            <consortium name="Ensembl"/>
        </authorList>
    </citation>
    <scope>IDENTIFICATION</scope>
</reference>
<evidence type="ECO:0000256" key="1">
    <source>
        <dbReference type="ARBA" id="ARBA00022723"/>
    </source>
</evidence>
<dbReference type="InterPro" id="IPR050143">
    <property type="entry name" value="TRIM/RBCC"/>
</dbReference>
<dbReference type="PROSITE" id="PS00518">
    <property type="entry name" value="ZF_RING_1"/>
    <property type="match status" value="1"/>
</dbReference>
<name>A0A3B5LSW2_9TELE</name>
<proteinExistence type="predicted"/>
<evidence type="ECO:0000256" key="3">
    <source>
        <dbReference type="ARBA" id="ARBA00022833"/>
    </source>
</evidence>
<sequence length="154" mass="17428">MASRSDDDLCCPVCLEIFKDPVLLSCSHSFCKECLQKYWRDKPGRECPCKTFLIIRMRRSQTPPQCDPDGGLKLHLIPLCAMAFSIFPLFREARASRSSLSAPMKLVPLSDLMCETCPLREINRRSALIHESVSKEYATSRCTALLVMQVNNTP</sequence>
<accession>A0A3B5LSW2</accession>
<dbReference type="Proteomes" id="UP000261380">
    <property type="component" value="Unplaced"/>
</dbReference>
<keyword evidence="2 4" id="KW-0863">Zinc-finger</keyword>
<dbReference type="Gene3D" id="3.30.40.10">
    <property type="entry name" value="Zinc/RING finger domain, C3HC4 (zinc finger)"/>
    <property type="match status" value="1"/>
</dbReference>
<dbReference type="AlphaFoldDB" id="A0A3B5LSW2"/>
<dbReference type="InterPro" id="IPR017907">
    <property type="entry name" value="Znf_RING_CS"/>
</dbReference>
<organism evidence="6 7">
    <name type="scientific">Xiphophorus couchianus</name>
    <name type="common">Monterrey platyfish</name>
    <dbReference type="NCBI Taxonomy" id="32473"/>
    <lineage>
        <taxon>Eukaryota</taxon>
        <taxon>Metazoa</taxon>
        <taxon>Chordata</taxon>
        <taxon>Craniata</taxon>
        <taxon>Vertebrata</taxon>
        <taxon>Euteleostomi</taxon>
        <taxon>Actinopterygii</taxon>
        <taxon>Neopterygii</taxon>
        <taxon>Teleostei</taxon>
        <taxon>Neoteleostei</taxon>
        <taxon>Acanthomorphata</taxon>
        <taxon>Ovalentaria</taxon>
        <taxon>Atherinomorphae</taxon>
        <taxon>Cyprinodontiformes</taxon>
        <taxon>Poeciliidae</taxon>
        <taxon>Poeciliinae</taxon>
        <taxon>Xiphophorus</taxon>
    </lineage>
</organism>
<feature type="domain" description="RING-type" evidence="5">
    <location>
        <begin position="11"/>
        <end position="48"/>
    </location>
</feature>
<dbReference type="Pfam" id="PF13445">
    <property type="entry name" value="zf-RING_UBOX"/>
    <property type="match status" value="1"/>
</dbReference>
<evidence type="ECO:0000256" key="2">
    <source>
        <dbReference type="ARBA" id="ARBA00022771"/>
    </source>
</evidence>
<dbReference type="PROSITE" id="PS50089">
    <property type="entry name" value="ZF_RING_2"/>
    <property type="match status" value="1"/>
</dbReference>
<keyword evidence="3" id="KW-0862">Zinc</keyword>